<dbReference type="InterPro" id="IPR050155">
    <property type="entry name" value="HAD-like_hydrolase_sf"/>
</dbReference>
<dbReference type="SUPFAM" id="SSF56784">
    <property type="entry name" value="HAD-like"/>
    <property type="match status" value="1"/>
</dbReference>
<evidence type="ECO:0000313" key="6">
    <source>
        <dbReference type="EMBL" id="PZQ50712.1"/>
    </source>
</evidence>
<evidence type="ECO:0000256" key="3">
    <source>
        <dbReference type="ARBA" id="ARBA00006171"/>
    </source>
</evidence>
<gene>
    <name evidence="6" type="ORF">DI556_06230</name>
</gene>
<sequence length="286" mass="31184">MARSRTSSSSRSSRGSTPSKRPGSRSWSEPMSRVRAALFDLDGTLVQTRESSWKVFERTNAEFGLGIDTREQYFDLFRDNMFEALPRVIGDKARAEAALAHFLDLLRRDYHPPMVPGMIDVVRGLSDTTVIGVVSSNAVGVIARILKGAGIANCVGHIFGGDVIPDKRTAIRQFLAEPSYAILRRCSGPYDEVGGAPPALRPEEVVFVTDTIGDVRHGRECGIRTIGVSWGLHEPEELLRAGAEAVAQWPLEITCWIQGVEAPAVPEREAEEDGAAPAKTYPKAVV</sequence>
<dbReference type="GO" id="GO:0008967">
    <property type="term" value="F:phosphoglycolate phosphatase activity"/>
    <property type="evidence" value="ECO:0007669"/>
    <property type="project" value="UniProtKB-EC"/>
</dbReference>
<evidence type="ECO:0000256" key="4">
    <source>
        <dbReference type="ARBA" id="ARBA00013078"/>
    </source>
</evidence>
<dbReference type="InterPro" id="IPR023214">
    <property type="entry name" value="HAD_sf"/>
</dbReference>
<feature type="compositionally biased region" description="Low complexity" evidence="5">
    <location>
        <begin position="1"/>
        <end position="26"/>
    </location>
</feature>
<dbReference type="PANTHER" id="PTHR43434:SF1">
    <property type="entry name" value="PHOSPHOGLYCOLATE PHOSPHATASE"/>
    <property type="match status" value="1"/>
</dbReference>
<accession>A0A2W5NB89</accession>
<reference evidence="6 7" key="1">
    <citation type="submission" date="2017-08" db="EMBL/GenBank/DDBJ databases">
        <title>Infants hospitalized years apart are colonized by the same room-sourced microbial strains.</title>
        <authorList>
            <person name="Brooks B."/>
            <person name="Olm M.R."/>
            <person name="Firek B.A."/>
            <person name="Baker R."/>
            <person name="Thomas B.C."/>
            <person name="Morowitz M.J."/>
            <person name="Banfield J.F."/>
        </authorList>
    </citation>
    <scope>NUCLEOTIDE SEQUENCE [LARGE SCALE GENOMIC DNA]</scope>
    <source>
        <strain evidence="6">S2_005_002_R2_34</strain>
    </source>
</reference>
<organism evidence="6 7">
    <name type="scientific">Rhodovulum sulfidophilum</name>
    <name type="common">Rhodobacter sulfidophilus</name>
    <dbReference type="NCBI Taxonomy" id="35806"/>
    <lineage>
        <taxon>Bacteria</taxon>
        <taxon>Pseudomonadati</taxon>
        <taxon>Pseudomonadota</taxon>
        <taxon>Alphaproteobacteria</taxon>
        <taxon>Rhodobacterales</taxon>
        <taxon>Paracoccaceae</taxon>
        <taxon>Rhodovulum</taxon>
    </lineage>
</organism>
<keyword evidence="6" id="KW-0378">Hydrolase</keyword>
<evidence type="ECO:0000256" key="5">
    <source>
        <dbReference type="SAM" id="MobiDB-lite"/>
    </source>
</evidence>
<feature type="region of interest" description="Disordered" evidence="5">
    <location>
        <begin position="267"/>
        <end position="286"/>
    </location>
</feature>
<dbReference type="SFLD" id="SFLDS00003">
    <property type="entry name" value="Haloacid_Dehalogenase"/>
    <property type="match status" value="1"/>
</dbReference>
<dbReference type="GO" id="GO:0006281">
    <property type="term" value="P:DNA repair"/>
    <property type="evidence" value="ECO:0007669"/>
    <property type="project" value="TreeGrafter"/>
</dbReference>
<feature type="region of interest" description="Disordered" evidence="5">
    <location>
        <begin position="1"/>
        <end position="29"/>
    </location>
</feature>
<dbReference type="Proteomes" id="UP000249185">
    <property type="component" value="Unassembled WGS sequence"/>
</dbReference>
<dbReference type="InterPro" id="IPR036412">
    <property type="entry name" value="HAD-like_sf"/>
</dbReference>
<dbReference type="SFLD" id="SFLDG01129">
    <property type="entry name" value="C1.5:_HAD__Beta-PGM__Phosphata"/>
    <property type="match status" value="1"/>
</dbReference>
<dbReference type="PANTHER" id="PTHR43434">
    <property type="entry name" value="PHOSPHOGLYCOLATE PHOSPHATASE"/>
    <property type="match status" value="1"/>
</dbReference>
<dbReference type="Pfam" id="PF13419">
    <property type="entry name" value="HAD_2"/>
    <property type="match status" value="1"/>
</dbReference>
<proteinExistence type="inferred from homology"/>
<comment type="catalytic activity">
    <reaction evidence="1">
        <text>2-phosphoglycolate + H2O = glycolate + phosphate</text>
        <dbReference type="Rhea" id="RHEA:14369"/>
        <dbReference type="ChEBI" id="CHEBI:15377"/>
        <dbReference type="ChEBI" id="CHEBI:29805"/>
        <dbReference type="ChEBI" id="CHEBI:43474"/>
        <dbReference type="ChEBI" id="CHEBI:58033"/>
        <dbReference type="EC" id="3.1.3.18"/>
    </reaction>
</comment>
<evidence type="ECO:0000313" key="7">
    <source>
        <dbReference type="Proteomes" id="UP000249185"/>
    </source>
</evidence>
<name>A0A2W5NB89_RHOSU</name>
<comment type="similarity">
    <text evidence="3">Belongs to the HAD-like hydrolase superfamily. CbbY/CbbZ/Gph/YieH family.</text>
</comment>
<dbReference type="EMBL" id="QFPW01000003">
    <property type="protein sequence ID" value="PZQ50712.1"/>
    <property type="molecule type" value="Genomic_DNA"/>
</dbReference>
<comment type="caution">
    <text evidence="6">The sequence shown here is derived from an EMBL/GenBank/DDBJ whole genome shotgun (WGS) entry which is preliminary data.</text>
</comment>
<dbReference type="Gene3D" id="3.40.50.1000">
    <property type="entry name" value="HAD superfamily/HAD-like"/>
    <property type="match status" value="1"/>
</dbReference>
<dbReference type="InterPro" id="IPR041492">
    <property type="entry name" value="HAD_2"/>
</dbReference>
<evidence type="ECO:0000256" key="2">
    <source>
        <dbReference type="ARBA" id="ARBA00004818"/>
    </source>
</evidence>
<evidence type="ECO:0000256" key="1">
    <source>
        <dbReference type="ARBA" id="ARBA00000830"/>
    </source>
</evidence>
<dbReference type="AlphaFoldDB" id="A0A2W5NB89"/>
<dbReference type="InterPro" id="IPR023198">
    <property type="entry name" value="PGP-like_dom2"/>
</dbReference>
<protein>
    <recommendedName>
        <fullName evidence="4">phosphoglycolate phosphatase</fullName>
        <ecNumber evidence="4">3.1.3.18</ecNumber>
    </recommendedName>
</protein>
<comment type="pathway">
    <text evidence="2">Organic acid metabolism; glycolate biosynthesis; glycolate from 2-phosphoglycolate: step 1/1.</text>
</comment>
<dbReference type="EC" id="3.1.3.18" evidence="4"/>
<dbReference type="Gene3D" id="1.10.150.240">
    <property type="entry name" value="Putative phosphatase, domain 2"/>
    <property type="match status" value="1"/>
</dbReference>